<sequence length="134" mass="15301">MAESVPKCLFCDIYQNKTEPIFYENEHFYARFDNFPASPGHCEIVSKRHVVSFFELTAEEAPFLLEANKEAKKIIDEKFHPDAYNIGVNDGEAAGRTIHHLHIHLIPRYSGDMENPRGGVRHIIPGKGDYTKQS</sequence>
<dbReference type="PROSITE" id="PS51084">
    <property type="entry name" value="HIT_2"/>
    <property type="match status" value="1"/>
</dbReference>
<dbReference type="Gene3D" id="3.30.428.10">
    <property type="entry name" value="HIT-like"/>
    <property type="match status" value="1"/>
</dbReference>
<dbReference type="InterPro" id="IPR011146">
    <property type="entry name" value="HIT-like"/>
</dbReference>
<proteinExistence type="predicted"/>
<evidence type="ECO:0000259" key="2">
    <source>
        <dbReference type="PROSITE" id="PS51084"/>
    </source>
</evidence>
<dbReference type="Pfam" id="PF01230">
    <property type="entry name" value="HIT"/>
    <property type="match status" value="1"/>
</dbReference>
<gene>
    <name evidence="3" type="ORF">A2V54_00280</name>
</gene>
<comment type="caution">
    <text evidence="3">The sequence shown here is derived from an EMBL/GenBank/DDBJ whole genome shotgun (WGS) entry which is preliminary data.</text>
</comment>
<dbReference type="InterPro" id="IPR036265">
    <property type="entry name" value="HIT-like_sf"/>
</dbReference>
<evidence type="ECO:0000313" key="3">
    <source>
        <dbReference type="EMBL" id="OGC44444.1"/>
    </source>
</evidence>
<dbReference type="PANTHER" id="PTHR42997:SF1">
    <property type="entry name" value="AP-4-A PHOSPHORYLASE"/>
    <property type="match status" value="1"/>
</dbReference>
<dbReference type="AlphaFoldDB" id="A0A1F4UHM4"/>
<dbReference type="PANTHER" id="PTHR42997">
    <property type="entry name" value="HIT FAMILY HYDROLASE"/>
    <property type="match status" value="1"/>
</dbReference>
<feature type="domain" description="HIT" evidence="2">
    <location>
        <begin position="9"/>
        <end position="115"/>
    </location>
</feature>
<evidence type="ECO:0000256" key="1">
    <source>
        <dbReference type="PROSITE-ProRule" id="PRU00464"/>
    </source>
</evidence>
<evidence type="ECO:0000313" key="4">
    <source>
        <dbReference type="Proteomes" id="UP000176583"/>
    </source>
</evidence>
<organism evidence="3 4">
    <name type="scientific">candidate division WWE3 bacterium RBG_19FT_COMBO_53_11</name>
    <dbReference type="NCBI Taxonomy" id="1802613"/>
    <lineage>
        <taxon>Bacteria</taxon>
        <taxon>Katanobacteria</taxon>
    </lineage>
</organism>
<feature type="short sequence motif" description="Histidine triad motif" evidence="1">
    <location>
        <begin position="100"/>
        <end position="104"/>
    </location>
</feature>
<dbReference type="EMBL" id="MEUW01000020">
    <property type="protein sequence ID" value="OGC44444.1"/>
    <property type="molecule type" value="Genomic_DNA"/>
</dbReference>
<dbReference type="GO" id="GO:0003824">
    <property type="term" value="F:catalytic activity"/>
    <property type="evidence" value="ECO:0007669"/>
    <property type="project" value="InterPro"/>
</dbReference>
<dbReference type="SUPFAM" id="SSF54197">
    <property type="entry name" value="HIT-like"/>
    <property type="match status" value="1"/>
</dbReference>
<dbReference type="InterPro" id="IPR052908">
    <property type="entry name" value="AP-4-A_phosphorylase"/>
</dbReference>
<reference evidence="3 4" key="1">
    <citation type="journal article" date="2016" name="Nat. Commun.">
        <title>Thousands of microbial genomes shed light on interconnected biogeochemical processes in an aquifer system.</title>
        <authorList>
            <person name="Anantharaman K."/>
            <person name="Brown C.T."/>
            <person name="Hug L.A."/>
            <person name="Sharon I."/>
            <person name="Castelle C.J."/>
            <person name="Probst A.J."/>
            <person name="Thomas B.C."/>
            <person name="Singh A."/>
            <person name="Wilkins M.J."/>
            <person name="Karaoz U."/>
            <person name="Brodie E.L."/>
            <person name="Williams K.H."/>
            <person name="Hubbard S.S."/>
            <person name="Banfield J.F."/>
        </authorList>
    </citation>
    <scope>NUCLEOTIDE SEQUENCE [LARGE SCALE GENOMIC DNA]</scope>
</reference>
<dbReference type="Proteomes" id="UP000176583">
    <property type="component" value="Unassembled WGS sequence"/>
</dbReference>
<dbReference type="STRING" id="1802613.A2V54_00280"/>
<name>A0A1F4UHM4_UNCKA</name>
<protein>
    <recommendedName>
        <fullName evidence="2">HIT domain-containing protein</fullName>
    </recommendedName>
</protein>
<accession>A0A1F4UHM4</accession>